<keyword evidence="2" id="KW-0472">Membrane</keyword>
<feature type="compositionally biased region" description="Low complexity" evidence="1">
    <location>
        <begin position="217"/>
        <end position="240"/>
    </location>
</feature>
<keyword evidence="2" id="KW-1133">Transmembrane helix</keyword>
<feature type="region of interest" description="Disordered" evidence="1">
    <location>
        <begin position="1"/>
        <end position="303"/>
    </location>
</feature>
<evidence type="ECO:0000256" key="2">
    <source>
        <dbReference type="SAM" id="Phobius"/>
    </source>
</evidence>
<dbReference type="PANTHER" id="PTHR34502">
    <property type="entry name" value="DUF6594 DOMAIN-CONTAINING PROTEIN-RELATED"/>
    <property type="match status" value="1"/>
</dbReference>
<comment type="caution">
    <text evidence="4">The sequence shown here is derived from an EMBL/GenBank/DDBJ whole genome shotgun (WGS) entry which is preliminary data.</text>
</comment>
<dbReference type="InterPro" id="IPR046529">
    <property type="entry name" value="DUF6594"/>
</dbReference>
<proteinExistence type="predicted"/>
<feature type="compositionally biased region" description="Low complexity" evidence="1">
    <location>
        <begin position="192"/>
        <end position="209"/>
    </location>
</feature>
<feature type="compositionally biased region" description="Basic and acidic residues" evidence="1">
    <location>
        <begin position="1"/>
        <end position="12"/>
    </location>
</feature>
<accession>A0ABQ7PHT1</accession>
<feature type="transmembrane region" description="Helical" evidence="2">
    <location>
        <begin position="537"/>
        <end position="559"/>
    </location>
</feature>
<feature type="compositionally biased region" description="Acidic residues" evidence="1">
    <location>
        <begin position="95"/>
        <end position="104"/>
    </location>
</feature>
<dbReference type="Proteomes" id="UP000742024">
    <property type="component" value="Unassembled WGS sequence"/>
</dbReference>
<evidence type="ECO:0000313" key="4">
    <source>
        <dbReference type="EMBL" id="KAG5964141.1"/>
    </source>
</evidence>
<sequence length="614" mass="67476">MSGKSYDGKAADKSVTVSDTEPSEHDDVAFLAPQYEAEDPSSHQDGSESDEPPGSTPDAASSRASVQTPPSSVEILSPQPSPHVPSKNLMTAAVEEWEEDDTRDDAELTPPSSFCVTTPPSIEAALDPSAPEKTVKTTKPETCTQELRKEPHGRKAEPSAIPIPQSAQQNTSRRRPSVMDYLVSQGPVKYPASASGASSSASRRVASESQCWQNDDQPPTQWSQPQPTQWGQPQPTQWGQPLPPGYQGEDRKQQSGWTAQQPSLASVDTSMNDHDDRGSEASYKTGFGQPWEQNGLPAFSSNSSVSNNDSFSEIYASQGYPDLASRLDNMAPSGYHLLATKLSGDSCGQPIAPIYRKFDALTHRLLLYMQDEISDLERQLISLEAKDTARRSYAGGVMPASQRHDRWTNSNLAHQRTEILGLIGYKLSQYNHVLESFCKVQDIPAPTWRDIHLYKSYLATSKLIVDDETRFLDASSDLISLNTQGLPADDLNTTVQEQTPMPKAAEEEPFHGFFKDHLSSPSAGLDHGIVHRPDNTLFVRLTLSCICMVLVPIMIFSVIPSFVGRMAIVLLIALSVSIVIEQLDLLQEVERHREWMVYFGLYCGAMAVLARAVN</sequence>
<name>A0ABQ7PHT1_9HYPO</name>
<evidence type="ECO:0000256" key="1">
    <source>
        <dbReference type="SAM" id="MobiDB-lite"/>
    </source>
</evidence>
<dbReference type="EMBL" id="SRPR01000044">
    <property type="protein sequence ID" value="KAG5964141.1"/>
    <property type="molecule type" value="Genomic_DNA"/>
</dbReference>
<feature type="transmembrane region" description="Helical" evidence="2">
    <location>
        <begin position="595"/>
        <end position="613"/>
    </location>
</feature>
<gene>
    <name evidence="4" type="ORF">E4U57_005590</name>
</gene>
<protein>
    <recommendedName>
        <fullName evidence="3">DUF6594 domain-containing protein</fullName>
    </recommendedName>
</protein>
<keyword evidence="5" id="KW-1185">Reference proteome</keyword>
<organism evidence="4 5">
    <name type="scientific">Claviceps arundinis</name>
    <dbReference type="NCBI Taxonomy" id="1623583"/>
    <lineage>
        <taxon>Eukaryota</taxon>
        <taxon>Fungi</taxon>
        <taxon>Dikarya</taxon>
        <taxon>Ascomycota</taxon>
        <taxon>Pezizomycotina</taxon>
        <taxon>Sordariomycetes</taxon>
        <taxon>Hypocreomycetidae</taxon>
        <taxon>Hypocreales</taxon>
        <taxon>Clavicipitaceae</taxon>
        <taxon>Claviceps</taxon>
    </lineage>
</organism>
<dbReference type="PANTHER" id="PTHR34502:SF6">
    <property type="entry name" value="DUF6594 DOMAIN-CONTAINING PROTEIN"/>
    <property type="match status" value="1"/>
</dbReference>
<reference evidence="4 5" key="1">
    <citation type="journal article" date="2020" name="bioRxiv">
        <title>Whole genome comparisons of ergot fungi reveals the divergence and evolution of species within the genus Claviceps are the result of varying mechanisms driving genome evolution and host range expansion.</title>
        <authorList>
            <person name="Wyka S.A."/>
            <person name="Mondo S.J."/>
            <person name="Liu M."/>
            <person name="Dettman J."/>
            <person name="Nalam V."/>
            <person name="Broders K.D."/>
        </authorList>
    </citation>
    <scope>NUCLEOTIDE SEQUENCE [LARGE SCALE GENOMIC DNA]</scope>
    <source>
        <strain evidence="4 5">LM583</strain>
    </source>
</reference>
<keyword evidence="2" id="KW-0812">Transmembrane</keyword>
<feature type="compositionally biased region" description="Polar residues" evidence="1">
    <location>
        <begin position="110"/>
        <end position="120"/>
    </location>
</feature>
<feature type="compositionally biased region" description="Polar residues" evidence="1">
    <location>
        <begin position="58"/>
        <end position="71"/>
    </location>
</feature>
<feature type="compositionally biased region" description="Polar residues" evidence="1">
    <location>
        <begin position="254"/>
        <end position="270"/>
    </location>
</feature>
<feature type="domain" description="DUF6594" evidence="3">
    <location>
        <begin position="335"/>
        <end position="606"/>
    </location>
</feature>
<feature type="transmembrane region" description="Helical" evidence="2">
    <location>
        <begin position="566"/>
        <end position="583"/>
    </location>
</feature>
<feature type="compositionally biased region" description="Basic and acidic residues" evidence="1">
    <location>
        <begin position="146"/>
        <end position="157"/>
    </location>
</feature>
<evidence type="ECO:0000313" key="5">
    <source>
        <dbReference type="Proteomes" id="UP000742024"/>
    </source>
</evidence>
<evidence type="ECO:0000259" key="3">
    <source>
        <dbReference type="Pfam" id="PF20237"/>
    </source>
</evidence>
<dbReference type="Pfam" id="PF20237">
    <property type="entry name" value="DUF6594"/>
    <property type="match status" value="1"/>
</dbReference>